<protein>
    <submittedName>
        <fullName evidence="1">Uncharacterized protein</fullName>
    </submittedName>
</protein>
<sequence length="207" mass="25110">MKIKENQVELLLFNWFKSNNIKSWFNRKVENYPFFRTKNLQKKIDMIVLSQKFGFIGLEIKNGEVAKNIYDGTKIIDYMNGFVNKEIIYLIDDKPIDLSIFCVATQFSQIGRLFKEKEKNFPEDKRWHKILQKVKNEPPYEYCKSHQFVRQLWGQWRRSRTYKDKGIGILLSSYLDDKSNVPKIFFQIKELSYRTNKERWNVKWQKI</sequence>
<organism evidence="1">
    <name type="scientific">marine sediment metagenome</name>
    <dbReference type="NCBI Taxonomy" id="412755"/>
    <lineage>
        <taxon>unclassified sequences</taxon>
        <taxon>metagenomes</taxon>
        <taxon>ecological metagenomes</taxon>
    </lineage>
</organism>
<proteinExistence type="predicted"/>
<reference evidence="1" key="1">
    <citation type="journal article" date="2015" name="Nature">
        <title>Complex archaea that bridge the gap between prokaryotes and eukaryotes.</title>
        <authorList>
            <person name="Spang A."/>
            <person name="Saw J.H."/>
            <person name="Jorgensen S.L."/>
            <person name="Zaremba-Niedzwiedzka K."/>
            <person name="Martijn J."/>
            <person name="Lind A.E."/>
            <person name="van Eijk R."/>
            <person name="Schleper C."/>
            <person name="Guy L."/>
            <person name="Ettema T.J."/>
        </authorList>
    </citation>
    <scope>NUCLEOTIDE SEQUENCE</scope>
</reference>
<evidence type="ECO:0000313" key="1">
    <source>
        <dbReference type="EMBL" id="KKK47448.1"/>
    </source>
</evidence>
<dbReference type="AlphaFoldDB" id="A0A0F8VSX2"/>
<gene>
    <name evidence="1" type="ORF">LCGC14_3155070</name>
</gene>
<dbReference type="EMBL" id="LAZR01069574">
    <property type="protein sequence ID" value="KKK47448.1"/>
    <property type="molecule type" value="Genomic_DNA"/>
</dbReference>
<name>A0A0F8VSX2_9ZZZZ</name>
<accession>A0A0F8VSX2</accession>
<comment type="caution">
    <text evidence="1">The sequence shown here is derived from an EMBL/GenBank/DDBJ whole genome shotgun (WGS) entry which is preliminary data.</text>
</comment>